<evidence type="ECO:0000256" key="3">
    <source>
        <dbReference type="ARBA" id="ARBA00022917"/>
    </source>
</evidence>
<keyword evidence="3" id="KW-0648">Protein biosynthesis</keyword>
<dbReference type="STRING" id="40149.A0A0E0DTH2"/>
<feature type="compositionally biased region" description="Acidic residues" evidence="4">
    <location>
        <begin position="1"/>
        <end position="15"/>
    </location>
</feature>
<evidence type="ECO:0000256" key="4">
    <source>
        <dbReference type="SAM" id="MobiDB-lite"/>
    </source>
</evidence>
<evidence type="ECO:0000256" key="1">
    <source>
        <dbReference type="ARBA" id="ARBA00022490"/>
    </source>
</evidence>
<dbReference type="Gramene" id="OMERI05G19400.1">
    <property type="protein sequence ID" value="OMERI05G19400.1"/>
    <property type="gene ID" value="OMERI05G19400"/>
</dbReference>
<dbReference type="Pfam" id="PF08597">
    <property type="entry name" value="eIF3_subunit"/>
    <property type="match status" value="1"/>
</dbReference>
<dbReference type="Proteomes" id="UP000008021">
    <property type="component" value="Chromosome 5"/>
</dbReference>
<name>A0A0E0DTH2_9ORYZ</name>
<dbReference type="HOGENOM" id="CLU_085806_1_0_1"/>
<accession>A0A0E0DTH2</accession>
<dbReference type="Gene3D" id="1.10.246.60">
    <property type="entry name" value="Eukaryotic translation initiation factor 3 like domains"/>
    <property type="match status" value="1"/>
</dbReference>
<evidence type="ECO:0000313" key="5">
    <source>
        <dbReference type="EnsemblPlants" id="OMERI05G19400.1"/>
    </source>
</evidence>
<dbReference type="eggNOG" id="KOG4813">
    <property type="taxonomic scope" value="Eukaryota"/>
</dbReference>
<dbReference type="PANTHER" id="PTHR21681:SF0">
    <property type="entry name" value="EUKARYOTIC TRANSLATION INITIATION FACTOR 3 SUBUNIT J"/>
    <property type="match status" value="1"/>
</dbReference>
<evidence type="ECO:0000256" key="2">
    <source>
        <dbReference type="ARBA" id="ARBA00022540"/>
    </source>
</evidence>
<feature type="compositionally biased region" description="Low complexity" evidence="4">
    <location>
        <begin position="56"/>
        <end position="81"/>
    </location>
</feature>
<keyword evidence="6" id="KW-1185">Reference proteome</keyword>
<protein>
    <submittedName>
        <fullName evidence="5">Uncharacterized protein</fullName>
    </submittedName>
</protein>
<reference evidence="5" key="1">
    <citation type="submission" date="2015-04" db="UniProtKB">
        <authorList>
            <consortium name="EnsemblPlants"/>
        </authorList>
    </citation>
    <scope>IDENTIFICATION</scope>
</reference>
<dbReference type="AlphaFoldDB" id="A0A0E0DTH2"/>
<keyword evidence="1" id="KW-0963">Cytoplasm</keyword>
<feature type="compositionally biased region" description="Basic and acidic residues" evidence="4">
    <location>
        <begin position="203"/>
        <end position="212"/>
    </location>
</feature>
<dbReference type="InterPro" id="IPR023194">
    <property type="entry name" value="eIF3-like_dom_sf"/>
</dbReference>
<feature type="compositionally biased region" description="Acidic residues" evidence="4">
    <location>
        <begin position="213"/>
        <end position="227"/>
    </location>
</feature>
<sequence>MASWDDDEFSDEEEQSPATGSKSMGKKLWEDEDAGDDFAAVKDSWDDDDDDDVKPGKATAATAAGMKPPATKGKKSQANAKAKAKADATPSETSTSNAVAEIAQKQPDNDEPIEKFVPKSEEEFAEYAERIAKDLLRPYEKSYHYIGLMKAMNKLAVASLTSTSVKEIVSSMTTVANEKLKAEKAADAGKKKPGQKKKRLHVNKAEGQKFRDADDDDDAGDDDCLSS</sequence>
<dbReference type="GO" id="GO:0005852">
    <property type="term" value="C:eukaryotic translation initiation factor 3 complex"/>
    <property type="evidence" value="ECO:0007669"/>
    <property type="project" value="InterPro"/>
</dbReference>
<reference evidence="5" key="2">
    <citation type="submission" date="2018-05" db="EMBL/GenBank/DDBJ databases">
        <title>OmerRS3 (Oryza meridionalis Reference Sequence Version 3).</title>
        <authorList>
            <person name="Zhang J."/>
            <person name="Kudrna D."/>
            <person name="Lee S."/>
            <person name="Talag J."/>
            <person name="Welchert J."/>
            <person name="Wing R.A."/>
        </authorList>
    </citation>
    <scope>NUCLEOTIDE SEQUENCE [LARGE SCALE GENOMIC DNA]</scope>
    <source>
        <strain evidence="5">cv. OR44</strain>
    </source>
</reference>
<organism evidence="5">
    <name type="scientific">Oryza meridionalis</name>
    <dbReference type="NCBI Taxonomy" id="40149"/>
    <lineage>
        <taxon>Eukaryota</taxon>
        <taxon>Viridiplantae</taxon>
        <taxon>Streptophyta</taxon>
        <taxon>Embryophyta</taxon>
        <taxon>Tracheophyta</taxon>
        <taxon>Spermatophyta</taxon>
        <taxon>Magnoliopsida</taxon>
        <taxon>Liliopsida</taxon>
        <taxon>Poales</taxon>
        <taxon>Poaceae</taxon>
        <taxon>BOP clade</taxon>
        <taxon>Oryzoideae</taxon>
        <taxon>Oryzeae</taxon>
        <taxon>Oryzinae</taxon>
        <taxon>Oryza</taxon>
    </lineage>
</organism>
<feature type="region of interest" description="Disordered" evidence="4">
    <location>
        <begin position="182"/>
        <end position="227"/>
    </location>
</feature>
<keyword evidence="2" id="KW-0396">Initiation factor</keyword>
<evidence type="ECO:0000313" key="6">
    <source>
        <dbReference type="Proteomes" id="UP000008021"/>
    </source>
</evidence>
<feature type="region of interest" description="Disordered" evidence="4">
    <location>
        <begin position="1"/>
        <end position="112"/>
    </location>
</feature>
<proteinExistence type="predicted"/>
<feature type="compositionally biased region" description="Basic residues" evidence="4">
    <location>
        <begin position="191"/>
        <end position="202"/>
    </location>
</feature>
<dbReference type="GO" id="GO:0003743">
    <property type="term" value="F:translation initiation factor activity"/>
    <property type="evidence" value="ECO:0007669"/>
    <property type="project" value="UniProtKB-KW"/>
</dbReference>
<dbReference type="InterPro" id="IPR013906">
    <property type="entry name" value="eIF3j"/>
</dbReference>
<dbReference type="PANTHER" id="PTHR21681">
    <property type="entry name" value="EUKARYOTIC TRANSLATION INITIATION FACTOR 3 SUBUNIT J"/>
    <property type="match status" value="1"/>
</dbReference>
<dbReference type="EnsemblPlants" id="OMERI05G19400.1">
    <property type="protein sequence ID" value="OMERI05G19400.1"/>
    <property type="gene ID" value="OMERI05G19400"/>
</dbReference>